<dbReference type="GO" id="GO:0003676">
    <property type="term" value="F:nucleic acid binding"/>
    <property type="evidence" value="ECO:0007669"/>
    <property type="project" value="InterPro"/>
</dbReference>
<dbReference type="PANTHER" id="PTHR47481">
    <property type="match status" value="1"/>
</dbReference>
<dbReference type="Proteomes" id="UP000838878">
    <property type="component" value="Chromosome 8"/>
</dbReference>
<protein>
    <recommendedName>
        <fullName evidence="2">CCHC-type domain-containing protein</fullName>
    </recommendedName>
</protein>
<dbReference type="EMBL" id="OV170228">
    <property type="protein sequence ID" value="CAH0730246.1"/>
    <property type="molecule type" value="Genomic_DNA"/>
</dbReference>
<dbReference type="Pfam" id="PF14223">
    <property type="entry name" value="Retrotran_gag_2"/>
    <property type="match status" value="1"/>
</dbReference>
<evidence type="ECO:0000256" key="1">
    <source>
        <dbReference type="SAM" id="Coils"/>
    </source>
</evidence>
<dbReference type="InterPro" id="IPR054722">
    <property type="entry name" value="PolX-like_BBD"/>
</dbReference>
<feature type="coiled-coil region" evidence="1">
    <location>
        <begin position="160"/>
        <end position="187"/>
    </location>
</feature>
<dbReference type="Pfam" id="PF13976">
    <property type="entry name" value="gag_pre-integrs"/>
    <property type="match status" value="1"/>
</dbReference>
<name>A0A8J9YLS8_9NEOP</name>
<keyword evidence="1" id="KW-0175">Coiled coil</keyword>
<dbReference type="InterPro" id="IPR025724">
    <property type="entry name" value="GAG-pre-integrase_dom"/>
</dbReference>
<feature type="domain" description="CCHC-type" evidence="2">
    <location>
        <begin position="204"/>
        <end position="220"/>
    </location>
</feature>
<evidence type="ECO:0000313" key="4">
    <source>
        <dbReference type="Proteomes" id="UP000838878"/>
    </source>
</evidence>
<dbReference type="Gene3D" id="4.10.60.10">
    <property type="entry name" value="Zinc finger, CCHC-type"/>
    <property type="match status" value="1"/>
</dbReference>
<feature type="non-terminal residue" evidence="3">
    <location>
        <position position="637"/>
    </location>
</feature>
<gene>
    <name evidence="3" type="ORF">BINO364_LOCUS15246</name>
</gene>
<dbReference type="AlphaFoldDB" id="A0A8J9YLS8"/>
<proteinExistence type="predicted"/>
<dbReference type="Pfam" id="PF22936">
    <property type="entry name" value="Pol_BBD"/>
    <property type="match status" value="1"/>
</dbReference>
<dbReference type="SUPFAM" id="SSF57756">
    <property type="entry name" value="Retrovirus zinc finger-like domains"/>
    <property type="match status" value="1"/>
</dbReference>
<dbReference type="GO" id="GO:0008270">
    <property type="term" value="F:zinc ion binding"/>
    <property type="evidence" value="ECO:0007669"/>
    <property type="project" value="InterPro"/>
</dbReference>
<accession>A0A8J9YLS8</accession>
<dbReference type="PANTHER" id="PTHR47481:SF14">
    <property type="entry name" value="RETROTRANSPOSON COPIA-LIKE N-TERMINAL DOMAIN-CONTAINING PROTEIN"/>
    <property type="match status" value="1"/>
</dbReference>
<evidence type="ECO:0000259" key="2">
    <source>
        <dbReference type="SMART" id="SM00343"/>
    </source>
</evidence>
<dbReference type="SMART" id="SM00343">
    <property type="entry name" value="ZnF_C2HC"/>
    <property type="match status" value="2"/>
</dbReference>
<keyword evidence="4" id="KW-1185">Reference proteome</keyword>
<feature type="domain" description="CCHC-type" evidence="2">
    <location>
        <begin position="222"/>
        <end position="238"/>
    </location>
</feature>
<reference evidence="3" key="1">
    <citation type="submission" date="2021-12" db="EMBL/GenBank/DDBJ databases">
        <authorList>
            <person name="Martin H S."/>
        </authorList>
    </citation>
    <scope>NUCLEOTIDE SEQUENCE</scope>
</reference>
<evidence type="ECO:0000313" key="3">
    <source>
        <dbReference type="EMBL" id="CAH0730246.1"/>
    </source>
</evidence>
<dbReference type="InterPro" id="IPR036875">
    <property type="entry name" value="Znf_CCHC_sf"/>
</dbReference>
<sequence>MDEIKIEPLNGTEGYQLWKYEINIYFKANNLSQVIEGVKSSTDENFQIKDAKAQRAILMSINKKYKPPLMSCNTAKEMYTKLCKMFDGEESRRASELLQEFFTFKTSRKHNISQLLCEIENLTFRLKGLGQNITNEMLISKILSCLPSEYENFITAWDSTEDSKKTLENLTNRLLSEENRISKKHEEKPFAFKSMKNVKSNKVTCNKCNKIGHYAKNCNSKQCSICKKYNHEEKNCYFRNKTSNKRNVAFVTNKIQDENMFLVDSGSSSHMVNNINLINDYQEDYTEICVAKYNETMKSPGYGKVQGTNCSLQNTLYVPELTQNLLSVSCITNNGGSVIFNKNSVKILKDNEVVLTGNKNKTGLYSVDVLNNIYKNNIAFYSNNNETAMDWHIKMGHPSKNVLSKLLKLADGLKITEKDVELMSQCEVCIKSQQEQKENLKTLIPENLFDHLIDLPEEKDEDTILNEEKEINHLKNNDKNKNLGEGSTHINPVEELINTDDDINNSLGEGGSHNTTDKIKNKTINENKNIMGDDFKNMTRSKREIKKPKKFNDYVLLSFSEYLSGPDRDKWIEAVTSEKESLEKNHTWDIVDRQEAEGKEILSNSIIMDSDEEGLLALLLIKKRCVAFDSNRLAQLT</sequence>
<dbReference type="OrthoDB" id="6903506at2759"/>
<organism evidence="3 4">
    <name type="scientific">Brenthis ino</name>
    <name type="common">lesser marbled fritillary</name>
    <dbReference type="NCBI Taxonomy" id="405034"/>
    <lineage>
        <taxon>Eukaryota</taxon>
        <taxon>Metazoa</taxon>
        <taxon>Ecdysozoa</taxon>
        <taxon>Arthropoda</taxon>
        <taxon>Hexapoda</taxon>
        <taxon>Insecta</taxon>
        <taxon>Pterygota</taxon>
        <taxon>Neoptera</taxon>
        <taxon>Endopterygota</taxon>
        <taxon>Lepidoptera</taxon>
        <taxon>Glossata</taxon>
        <taxon>Ditrysia</taxon>
        <taxon>Papilionoidea</taxon>
        <taxon>Nymphalidae</taxon>
        <taxon>Heliconiinae</taxon>
        <taxon>Argynnini</taxon>
        <taxon>Brenthis</taxon>
    </lineage>
</organism>
<dbReference type="InterPro" id="IPR001878">
    <property type="entry name" value="Znf_CCHC"/>
</dbReference>